<keyword evidence="1" id="KW-0238">DNA-binding</keyword>
<gene>
    <name evidence="4" type="ORF">FC66_GL001408</name>
</gene>
<feature type="transmembrane region" description="Helical" evidence="2">
    <location>
        <begin position="113"/>
        <end position="133"/>
    </location>
</feature>
<dbReference type="AlphaFoldDB" id="A0A0R1HG71"/>
<dbReference type="SMART" id="SM00530">
    <property type="entry name" value="HTH_XRE"/>
    <property type="match status" value="1"/>
</dbReference>
<evidence type="ECO:0000313" key="4">
    <source>
        <dbReference type="EMBL" id="KRK45445.1"/>
    </source>
</evidence>
<dbReference type="Proteomes" id="UP000051450">
    <property type="component" value="Unassembled WGS sequence"/>
</dbReference>
<evidence type="ECO:0000256" key="1">
    <source>
        <dbReference type="ARBA" id="ARBA00023125"/>
    </source>
</evidence>
<proteinExistence type="predicted"/>
<dbReference type="EMBL" id="AZDI01000008">
    <property type="protein sequence ID" value="KRK45445.1"/>
    <property type="molecule type" value="Genomic_DNA"/>
</dbReference>
<dbReference type="SUPFAM" id="SSF47413">
    <property type="entry name" value="lambda repressor-like DNA-binding domains"/>
    <property type="match status" value="1"/>
</dbReference>
<sequence length="135" mass="15760">MKIIFAEQLVKCRKEKQLSQEELANQLFISRQAISKWETGEAEPDLGKIEAAAKVLDVPVEVLLFGGDASQSESGFKKKIKGLLEEDEADKDWHENHRWREWQYKPINNGWEFLARYYWVIFGFIGMLVWALART</sequence>
<feature type="domain" description="HTH cro/C1-type" evidence="3">
    <location>
        <begin position="9"/>
        <end position="63"/>
    </location>
</feature>
<keyword evidence="2" id="KW-0472">Membrane</keyword>
<evidence type="ECO:0000313" key="5">
    <source>
        <dbReference type="Proteomes" id="UP000051450"/>
    </source>
</evidence>
<dbReference type="PROSITE" id="PS50943">
    <property type="entry name" value="HTH_CROC1"/>
    <property type="match status" value="1"/>
</dbReference>
<evidence type="ECO:0000259" key="3">
    <source>
        <dbReference type="PROSITE" id="PS50943"/>
    </source>
</evidence>
<dbReference type="Pfam" id="PF01381">
    <property type="entry name" value="HTH_3"/>
    <property type="match status" value="1"/>
</dbReference>
<dbReference type="Gene3D" id="1.10.260.40">
    <property type="entry name" value="lambda repressor-like DNA-binding domains"/>
    <property type="match status" value="1"/>
</dbReference>
<dbReference type="PATRIC" id="fig|1423719.4.peg.1431"/>
<dbReference type="InterPro" id="IPR010982">
    <property type="entry name" value="Lambda_DNA-bd_dom_sf"/>
</dbReference>
<protein>
    <submittedName>
        <fullName evidence="4">Transcriptional regulator</fullName>
    </submittedName>
</protein>
<dbReference type="PANTHER" id="PTHR46558:SF13">
    <property type="entry name" value="HTH-TYPE TRANSCRIPTIONAL REGULATOR IMMR"/>
    <property type="match status" value="1"/>
</dbReference>
<dbReference type="InterPro" id="IPR001387">
    <property type="entry name" value="Cro/C1-type_HTH"/>
</dbReference>
<dbReference type="OrthoDB" id="9805856at2"/>
<dbReference type="GO" id="GO:0003677">
    <property type="term" value="F:DNA binding"/>
    <property type="evidence" value="ECO:0007669"/>
    <property type="project" value="UniProtKB-KW"/>
</dbReference>
<comment type="caution">
    <text evidence="4">The sequence shown here is derived from an EMBL/GenBank/DDBJ whole genome shotgun (WGS) entry which is preliminary data.</text>
</comment>
<dbReference type="CDD" id="cd00093">
    <property type="entry name" value="HTH_XRE"/>
    <property type="match status" value="1"/>
</dbReference>
<keyword evidence="2" id="KW-1133">Transmembrane helix</keyword>
<keyword evidence="2" id="KW-0812">Transmembrane</keyword>
<dbReference type="PANTHER" id="PTHR46558">
    <property type="entry name" value="TRACRIPTIONAL REGULATORY PROTEIN-RELATED-RELATED"/>
    <property type="match status" value="1"/>
</dbReference>
<evidence type="ECO:0000256" key="2">
    <source>
        <dbReference type="SAM" id="Phobius"/>
    </source>
</evidence>
<keyword evidence="5" id="KW-1185">Reference proteome</keyword>
<dbReference type="RefSeq" id="WP_057974462.1">
    <property type="nucleotide sequence ID" value="NZ_AZDI01000008.1"/>
</dbReference>
<organism evidence="4 5">
    <name type="scientific">Dellaglioa algida DSM 15638</name>
    <dbReference type="NCBI Taxonomy" id="1423719"/>
    <lineage>
        <taxon>Bacteria</taxon>
        <taxon>Bacillati</taxon>
        <taxon>Bacillota</taxon>
        <taxon>Bacilli</taxon>
        <taxon>Lactobacillales</taxon>
        <taxon>Lactobacillaceae</taxon>
        <taxon>Dellaglioa</taxon>
    </lineage>
</organism>
<accession>A0A0R1HG71</accession>
<reference evidence="4 5" key="1">
    <citation type="journal article" date="2015" name="Genome Announc.">
        <title>Expanding the biotechnology potential of lactobacilli through comparative genomics of 213 strains and associated genera.</title>
        <authorList>
            <person name="Sun Z."/>
            <person name="Harris H.M."/>
            <person name="McCann A."/>
            <person name="Guo C."/>
            <person name="Argimon S."/>
            <person name="Zhang W."/>
            <person name="Yang X."/>
            <person name="Jeffery I.B."/>
            <person name="Cooney J.C."/>
            <person name="Kagawa T.F."/>
            <person name="Liu W."/>
            <person name="Song Y."/>
            <person name="Salvetti E."/>
            <person name="Wrobel A."/>
            <person name="Rasinkangas P."/>
            <person name="Parkhill J."/>
            <person name="Rea M.C."/>
            <person name="O'Sullivan O."/>
            <person name="Ritari J."/>
            <person name="Douillard F.P."/>
            <person name="Paul Ross R."/>
            <person name="Yang R."/>
            <person name="Briner A.E."/>
            <person name="Felis G.E."/>
            <person name="de Vos W.M."/>
            <person name="Barrangou R."/>
            <person name="Klaenhammer T.R."/>
            <person name="Caufield P.W."/>
            <person name="Cui Y."/>
            <person name="Zhang H."/>
            <person name="O'Toole P.W."/>
        </authorList>
    </citation>
    <scope>NUCLEOTIDE SEQUENCE [LARGE SCALE GENOMIC DNA]</scope>
    <source>
        <strain evidence="4 5">DSM 15638</strain>
    </source>
</reference>
<name>A0A0R1HG71_9LACO</name>
<dbReference type="STRING" id="1423719.FC66_GL001408"/>